<accession>A0ABW2CF49</accession>
<dbReference type="Gene3D" id="3.90.180.10">
    <property type="entry name" value="Medium-chain alcohol dehydrogenases, catalytic domain"/>
    <property type="match status" value="1"/>
</dbReference>
<keyword evidence="5" id="KW-1185">Reference proteome</keyword>
<dbReference type="SUPFAM" id="SSF51735">
    <property type="entry name" value="NAD(P)-binding Rossmann-fold domains"/>
    <property type="match status" value="1"/>
</dbReference>
<sequence length="324" mass="33912">MRAIVFTEHGPPDVLRSVRLPDPRPGPGEVLVEVAAAGVNFIDVYQRSGVYRVPLPYVAGVEGAGVVAAVGPDADGAGFRPGDRAGWVNLPGAYAERAVVPADRLVAIPDGIDLTTAAAALLQGMTAHYLTHDTYAVRPGDTVLVHAAAGGMGLMLTQMVRLLGGRVIGTVSTEKKQRLAEAAGADHVIRYRDADVVAQVRELTGGHGVAAVYDGVGGPTFEASLAALRPRGVLALYGQAGGAVPPVDPQRLNTAGSVFLTRPNLQHHITDPAELRARSVDLFRWIAEEALEVGIRRDLRLAEAPVAHQLLETGASAGKLVLVL</sequence>
<evidence type="ECO:0000256" key="2">
    <source>
        <dbReference type="ARBA" id="ARBA00023002"/>
    </source>
</evidence>
<proteinExistence type="predicted"/>
<keyword evidence="2" id="KW-0560">Oxidoreductase</keyword>
<organism evidence="4 5">
    <name type="scientific">Actinomadura yumaensis</name>
    <dbReference type="NCBI Taxonomy" id="111807"/>
    <lineage>
        <taxon>Bacteria</taxon>
        <taxon>Bacillati</taxon>
        <taxon>Actinomycetota</taxon>
        <taxon>Actinomycetes</taxon>
        <taxon>Streptosporangiales</taxon>
        <taxon>Thermomonosporaceae</taxon>
        <taxon>Actinomadura</taxon>
    </lineage>
</organism>
<dbReference type="EMBL" id="JBHSXS010000003">
    <property type="protein sequence ID" value="MFC6879630.1"/>
    <property type="molecule type" value="Genomic_DNA"/>
</dbReference>
<reference evidence="5" key="1">
    <citation type="journal article" date="2019" name="Int. J. Syst. Evol. Microbiol.">
        <title>The Global Catalogue of Microorganisms (GCM) 10K type strain sequencing project: providing services to taxonomists for standard genome sequencing and annotation.</title>
        <authorList>
            <consortium name="The Broad Institute Genomics Platform"/>
            <consortium name="The Broad Institute Genome Sequencing Center for Infectious Disease"/>
            <person name="Wu L."/>
            <person name="Ma J."/>
        </authorList>
    </citation>
    <scope>NUCLEOTIDE SEQUENCE [LARGE SCALE GENOMIC DNA]</scope>
    <source>
        <strain evidence="5">JCM 3369</strain>
    </source>
</reference>
<dbReference type="Pfam" id="PF00107">
    <property type="entry name" value="ADH_zinc_N"/>
    <property type="match status" value="1"/>
</dbReference>
<comment type="caution">
    <text evidence="4">The sequence shown here is derived from an EMBL/GenBank/DDBJ whole genome shotgun (WGS) entry which is preliminary data.</text>
</comment>
<feature type="domain" description="Enoyl reductase (ER)" evidence="3">
    <location>
        <begin position="10"/>
        <end position="322"/>
    </location>
</feature>
<dbReference type="Proteomes" id="UP001596380">
    <property type="component" value="Unassembled WGS sequence"/>
</dbReference>
<evidence type="ECO:0000313" key="4">
    <source>
        <dbReference type="EMBL" id="MFC6879630.1"/>
    </source>
</evidence>
<dbReference type="PROSITE" id="PS01162">
    <property type="entry name" value="QOR_ZETA_CRYSTAL"/>
    <property type="match status" value="1"/>
</dbReference>
<gene>
    <name evidence="4" type="ORF">ACFQKB_07610</name>
</gene>
<dbReference type="PANTHER" id="PTHR48106:SF13">
    <property type="entry name" value="QUINONE OXIDOREDUCTASE-RELATED"/>
    <property type="match status" value="1"/>
</dbReference>
<dbReference type="InterPro" id="IPR020843">
    <property type="entry name" value="ER"/>
</dbReference>
<dbReference type="PANTHER" id="PTHR48106">
    <property type="entry name" value="QUINONE OXIDOREDUCTASE PIG3-RELATED"/>
    <property type="match status" value="1"/>
</dbReference>
<dbReference type="InterPro" id="IPR013154">
    <property type="entry name" value="ADH-like_N"/>
</dbReference>
<dbReference type="InterPro" id="IPR013149">
    <property type="entry name" value="ADH-like_C"/>
</dbReference>
<dbReference type="InterPro" id="IPR011032">
    <property type="entry name" value="GroES-like_sf"/>
</dbReference>
<dbReference type="InterPro" id="IPR047618">
    <property type="entry name" value="QOR-like"/>
</dbReference>
<dbReference type="InterPro" id="IPR036291">
    <property type="entry name" value="NAD(P)-bd_dom_sf"/>
</dbReference>
<dbReference type="Gene3D" id="3.40.50.720">
    <property type="entry name" value="NAD(P)-binding Rossmann-like Domain"/>
    <property type="match status" value="1"/>
</dbReference>
<evidence type="ECO:0000256" key="1">
    <source>
        <dbReference type="ARBA" id="ARBA00022857"/>
    </source>
</evidence>
<name>A0ABW2CF49_9ACTN</name>
<dbReference type="InterPro" id="IPR002364">
    <property type="entry name" value="Quin_OxRdtase/zeta-crystal_CS"/>
</dbReference>
<dbReference type="Pfam" id="PF08240">
    <property type="entry name" value="ADH_N"/>
    <property type="match status" value="1"/>
</dbReference>
<evidence type="ECO:0000313" key="5">
    <source>
        <dbReference type="Proteomes" id="UP001596380"/>
    </source>
</evidence>
<dbReference type="SMART" id="SM00829">
    <property type="entry name" value="PKS_ER"/>
    <property type="match status" value="1"/>
</dbReference>
<dbReference type="RefSeq" id="WP_160821597.1">
    <property type="nucleotide sequence ID" value="NZ_JBHSXS010000003.1"/>
</dbReference>
<dbReference type="SUPFAM" id="SSF50129">
    <property type="entry name" value="GroES-like"/>
    <property type="match status" value="1"/>
</dbReference>
<dbReference type="CDD" id="cd05286">
    <property type="entry name" value="QOR2"/>
    <property type="match status" value="1"/>
</dbReference>
<keyword evidence="1" id="KW-0521">NADP</keyword>
<protein>
    <submittedName>
        <fullName evidence="4">Quinone oxidoreductase family protein</fullName>
    </submittedName>
</protein>
<evidence type="ECO:0000259" key="3">
    <source>
        <dbReference type="SMART" id="SM00829"/>
    </source>
</evidence>